<protein>
    <submittedName>
        <fullName evidence="1">Uncharacterized protein</fullName>
    </submittedName>
</protein>
<name>A0A2P5P6C4_9CHLR</name>
<accession>A0A2P5P6C4</accession>
<gene>
    <name evidence="1" type="ORF">JP09_005990</name>
</gene>
<dbReference type="AlphaFoldDB" id="A0A2P5P6C4"/>
<evidence type="ECO:0000313" key="2">
    <source>
        <dbReference type="Proteomes" id="UP000235653"/>
    </source>
</evidence>
<proteinExistence type="predicted"/>
<dbReference type="EMBL" id="JQAN02000010">
    <property type="protein sequence ID" value="PPD57852.1"/>
    <property type="molecule type" value="Genomic_DNA"/>
</dbReference>
<evidence type="ECO:0000313" key="1">
    <source>
        <dbReference type="EMBL" id="PPD57852.1"/>
    </source>
</evidence>
<sequence>MPIEFIVAEGEDEVAGVPAAGVQVFPGEENLLLDSTTGEGHKYCEVCLAPFHRCTIRGRLPRIAIQGNSRKDSLIRYYRRGRTIQGWISR</sequence>
<keyword evidence="2" id="KW-1185">Reference proteome</keyword>
<dbReference type="Proteomes" id="UP000235653">
    <property type="component" value="Unassembled WGS sequence"/>
</dbReference>
<organism evidence="1 2">
    <name type="scientific">Dehalogenimonas etheniformans</name>
    <dbReference type="NCBI Taxonomy" id="1536648"/>
    <lineage>
        <taxon>Bacteria</taxon>
        <taxon>Bacillati</taxon>
        <taxon>Chloroflexota</taxon>
        <taxon>Dehalococcoidia</taxon>
        <taxon>Dehalococcoidales</taxon>
        <taxon>Dehalococcoidaceae</taxon>
        <taxon>Dehalogenimonas</taxon>
    </lineage>
</organism>
<reference evidence="1 2" key="1">
    <citation type="journal article" date="2017" name="ISME J.">
        <title>Grape pomace compost harbors organohalide-respiring Dehalogenimonas species with novel reductive dehalogenase genes.</title>
        <authorList>
            <person name="Yang Y."/>
            <person name="Higgins S.A."/>
            <person name="Yan J."/>
            <person name="Simsir B."/>
            <person name="Chourey K."/>
            <person name="Iyer R."/>
            <person name="Hettich R.L."/>
            <person name="Baldwin B."/>
            <person name="Ogles D.M."/>
            <person name="Loffler F.E."/>
        </authorList>
    </citation>
    <scope>NUCLEOTIDE SEQUENCE [LARGE SCALE GENOMIC DNA]</scope>
    <source>
        <strain evidence="1 2">GP</strain>
    </source>
</reference>
<comment type="caution">
    <text evidence="1">The sequence shown here is derived from an EMBL/GenBank/DDBJ whole genome shotgun (WGS) entry which is preliminary data.</text>
</comment>